<comment type="caution">
    <text evidence="1">The sequence shown here is derived from an EMBL/GenBank/DDBJ whole genome shotgun (WGS) entry which is preliminary data.</text>
</comment>
<dbReference type="AlphaFoldDB" id="A0A699X4I4"/>
<organism evidence="1">
    <name type="scientific">Tanacetum cinerariifolium</name>
    <name type="common">Dalmatian daisy</name>
    <name type="synonym">Chrysanthemum cinerariifolium</name>
    <dbReference type="NCBI Taxonomy" id="118510"/>
    <lineage>
        <taxon>Eukaryota</taxon>
        <taxon>Viridiplantae</taxon>
        <taxon>Streptophyta</taxon>
        <taxon>Embryophyta</taxon>
        <taxon>Tracheophyta</taxon>
        <taxon>Spermatophyta</taxon>
        <taxon>Magnoliopsida</taxon>
        <taxon>eudicotyledons</taxon>
        <taxon>Gunneridae</taxon>
        <taxon>Pentapetalae</taxon>
        <taxon>asterids</taxon>
        <taxon>campanulids</taxon>
        <taxon>Asterales</taxon>
        <taxon>Asteraceae</taxon>
        <taxon>Asteroideae</taxon>
        <taxon>Anthemideae</taxon>
        <taxon>Anthemidinae</taxon>
        <taxon>Tanacetum</taxon>
    </lineage>
</organism>
<feature type="non-terminal residue" evidence="1">
    <location>
        <position position="110"/>
    </location>
</feature>
<name>A0A699X4I4_TANCI</name>
<evidence type="ECO:0000313" key="1">
    <source>
        <dbReference type="EMBL" id="GFD52021.1"/>
    </source>
</evidence>
<proteinExistence type="predicted"/>
<reference evidence="1" key="1">
    <citation type="journal article" date="2019" name="Sci. Rep.">
        <title>Draft genome of Tanacetum cinerariifolium, the natural source of mosquito coil.</title>
        <authorList>
            <person name="Yamashiro T."/>
            <person name="Shiraishi A."/>
            <person name="Satake H."/>
            <person name="Nakayama K."/>
        </authorList>
    </citation>
    <scope>NUCLEOTIDE SEQUENCE</scope>
</reference>
<protein>
    <submittedName>
        <fullName evidence="1">Uncharacterized protein</fullName>
    </submittedName>
</protein>
<gene>
    <name evidence="1" type="ORF">Tci_923990</name>
</gene>
<feature type="non-terminal residue" evidence="1">
    <location>
        <position position="1"/>
    </location>
</feature>
<dbReference type="EMBL" id="BKCJ011777076">
    <property type="protein sequence ID" value="GFD52021.1"/>
    <property type="molecule type" value="Genomic_DNA"/>
</dbReference>
<accession>A0A699X4I4</accession>
<sequence>AQQQAAALVQLAGLGGRGVHAGHDVAVGVGEPGGGRELAARAQAQGHVLAQAPLVAQGGIGEAVSGRPARLLNGVGVVVLGGAVAGGGAGCHAGGGAAHGQAAAAQPKAA</sequence>